<gene>
    <name evidence="2" type="ORF">JG688_00016209</name>
</gene>
<feature type="region of interest" description="Disordered" evidence="1">
    <location>
        <begin position="60"/>
        <end position="129"/>
    </location>
</feature>
<dbReference type="AlphaFoldDB" id="A0A8J5IYI1"/>
<keyword evidence="3" id="KW-1185">Reference proteome</keyword>
<reference evidence="2" key="1">
    <citation type="submission" date="2021-01" db="EMBL/GenBank/DDBJ databases">
        <title>Phytophthora aleatoria, a newly-described species from Pinus radiata is distinct from Phytophthora cactorum isolates based on comparative genomics.</title>
        <authorList>
            <person name="Mcdougal R."/>
            <person name="Panda P."/>
            <person name="Williams N."/>
            <person name="Studholme D.J."/>
        </authorList>
    </citation>
    <scope>NUCLEOTIDE SEQUENCE</scope>
    <source>
        <strain evidence="2">NZFS 4037</strain>
    </source>
</reference>
<proteinExistence type="predicted"/>
<evidence type="ECO:0000313" key="2">
    <source>
        <dbReference type="EMBL" id="KAG6946092.1"/>
    </source>
</evidence>
<organism evidence="2 3">
    <name type="scientific">Phytophthora aleatoria</name>
    <dbReference type="NCBI Taxonomy" id="2496075"/>
    <lineage>
        <taxon>Eukaryota</taxon>
        <taxon>Sar</taxon>
        <taxon>Stramenopiles</taxon>
        <taxon>Oomycota</taxon>
        <taxon>Peronosporomycetes</taxon>
        <taxon>Peronosporales</taxon>
        <taxon>Peronosporaceae</taxon>
        <taxon>Phytophthora</taxon>
    </lineage>
</organism>
<dbReference type="EMBL" id="JAENGY010001947">
    <property type="protein sequence ID" value="KAG6946092.1"/>
    <property type="molecule type" value="Genomic_DNA"/>
</dbReference>
<feature type="compositionally biased region" description="Basic and acidic residues" evidence="1">
    <location>
        <begin position="107"/>
        <end position="117"/>
    </location>
</feature>
<sequence length="424" mass="47520">IVYRRGLELRILRASSWAARAAGLVYERGGTTTGYEPNVCTITFDRDLAVARLLTSLAETPNRQPGGIPHNFSPSSAFAENPRNKDRGGAGDTGARRDVHGVGGGAEEGRNRGKQQEEGQVGDDQEQGEDDAMVKLVPMSNYKLDFKLTGGENYQEWNARIMTQFIATGMNKIVLGDEKKTDRPLSHYKWHKCFDTRRGNAHNHIVQHVAWEVLKRFQVGMESCDPHVLWVVLRNEFRRGNGIETTSIFTDIYSRKLRKDEGVRECIDDLLDTRRVLRENGGRMGDCELARIMVCNVHMVYPSVTNYITKDKERRVLEIKEAIGLCENAEHMAECSSRGTGHFDSDCPSNRGSDGQRANSRNVATLMVSRTVYNNERTAATPVAGNSSQFENVLLAAILDAYALVCLRFFFVPFVEGWAILIQV</sequence>
<name>A0A8J5IYI1_9STRA</name>
<dbReference type="Proteomes" id="UP000709295">
    <property type="component" value="Unassembled WGS sequence"/>
</dbReference>
<feature type="compositionally biased region" description="Basic and acidic residues" evidence="1">
    <location>
        <begin position="82"/>
        <end position="100"/>
    </location>
</feature>
<evidence type="ECO:0000313" key="3">
    <source>
        <dbReference type="Proteomes" id="UP000709295"/>
    </source>
</evidence>
<feature type="non-terminal residue" evidence="2">
    <location>
        <position position="1"/>
    </location>
</feature>
<accession>A0A8J5IYI1</accession>
<feature type="compositionally biased region" description="Acidic residues" evidence="1">
    <location>
        <begin position="120"/>
        <end position="129"/>
    </location>
</feature>
<evidence type="ECO:0000256" key="1">
    <source>
        <dbReference type="SAM" id="MobiDB-lite"/>
    </source>
</evidence>
<comment type="caution">
    <text evidence="2">The sequence shown here is derived from an EMBL/GenBank/DDBJ whole genome shotgun (WGS) entry which is preliminary data.</text>
</comment>
<protein>
    <submittedName>
        <fullName evidence="2">Uncharacterized protein</fullName>
    </submittedName>
</protein>